<dbReference type="GO" id="GO:0005886">
    <property type="term" value="C:plasma membrane"/>
    <property type="evidence" value="ECO:0007669"/>
    <property type="project" value="TreeGrafter"/>
</dbReference>
<dbReference type="InterPro" id="IPR004378">
    <property type="entry name" value="F420H2_quin_Rdtase"/>
</dbReference>
<keyword evidence="2" id="KW-0560">Oxidoreductase</keyword>
<dbReference type="SUPFAM" id="SSF50475">
    <property type="entry name" value="FMN-binding split barrel"/>
    <property type="match status" value="1"/>
</dbReference>
<dbReference type="Pfam" id="PF04075">
    <property type="entry name" value="F420H2_quin_red"/>
    <property type="match status" value="1"/>
</dbReference>
<organism evidence="4 5">
    <name type="scientific">Mycobacterium colombiense</name>
    <dbReference type="NCBI Taxonomy" id="339268"/>
    <lineage>
        <taxon>Bacteria</taxon>
        <taxon>Bacillati</taxon>
        <taxon>Actinomycetota</taxon>
        <taxon>Actinomycetes</taxon>
        <taxon>Mycobacteriales</taxon>
        <taxon>Mycobacteriaceae</taxon>
        <taxon>Mycobacterium</taxon>
        <taxon>Mycobacterium avium complex (MAC)</taxon>
    </lineage>
</organism>
<dbReference type="Gene3D" id="2.30.110.10">
    <property type="entry name" value="Electron Transport, Fmn-binding Protein, Chain A"/>
    <property type="match status" value="1"/>
</dbReference>
<evidence type="ECO:0000256" key="2">
    <source>
        <dbReference type="ARBA" id="ARBA00023002"/>
    </source>
</evidence>
<dbReference type="GO" id="GO:0070967">
    <property type="term" value="F:coenzyme F420 binding"/>
    <property type="evidence" value="ECO:0007669"/>
    <property type="project" value="TreeGrafter"/>
</dbReference>
<dbReference type="PANTHER" id="PTHR39428">
    <property type="entry name" value="F420H(2)-DEPENDENT QUINONE REDUCTASE RV1261C"/>
    <property type="match status" value="1"/>
</dbReference>
<evidence type="ECO:0000313" key="5">
    <source>
        <dbReference type="Proteomes" id="UP000093861"/>
    </source>
</evidence>
<accession>A0A1A2RZ03</accession>
<gene>
    <name evidence="4" type="ORF">A5685_07045</name>
</gene>
<evidence type="ECO:0000256" key="3">
    <source>
        <dbReference type="ARBA" id="ARBA00049106"/>
    </source>
</evidence>
<reference evidence="4 5" key="1">
    <citation type="submission" date="2016-06" db="EMBL/GenBank/DDBJ databases">
        <authorList>
            <person name="Kjaerup R.B."/>
            <person name="Dalgaard T.S."/>
            <person name="Juul-Madsen H.R."/>
        </authorList>
    </citation>
    <scope>NUCLEOTIDE SEQUENCE [LARGE SCALE GENOMIC DNA]</scope>
    <source>
        <strain evidence="4 5">E2464</strain>
    </source>
</reference>
<proteinExistence type="inferred from homology"/>
<comment type="similarity">
    <text evidence="1">Belongs to the F420H(2)-dependent quinone reductase family.</text>
</comment>
<dbReference type="GO" id="GO:0016491">
    <property type="term" value="F:oxidoreductase activity"/>
    <property type="evidence" value="ECO:0007669"/>
    <property type="project" value="UniProtKB-KW"/>
</dbReference>
<dbReference type="EMBL" id="LZJS01000118">
    <property type="protein sequence ID" value="OBH57216.1"/>
    <property type="molecule type" value="Genomic_DNA"/>
</dbReference>
<protein>
    <submittedName>
        <fullName evidence="4">Nitroreductase</fullName>
    </submittedName>
</protein>
<dbReference type="PANTHER" id="PTHR39428:SF1">
    <property type="entry name" value="F420H(2)-DEPENDENT QUINONE REDUCTASE RV1261C"/>
    <property type="match status" value="1"/>
</dbReference>
<evidence type="ECO:0000256" key="1">
    <source>
        <dbReference type="ARBA" id="ARBA00008710"/>
    </source>
</evidence>
<evidence type="ECO:0000313" key="4">
    <source>
        <dbReference type="EMBL" id="OBH57216.1"/>
    </source>
</evidence>
<sequence>MSQRDCINGIRRADLQSRGPWRRRIWWWMGGPIFASKTGLAVWKRVAAPLEARLIQASGGRLKLNPAIPMVVLTSLGAKSGERRDVPLGYFTDGDDVVLIASNYGSTRNPAWYHNLRANPTCELHIGPRGGSFIAKEVTDDADRDRLYGLAVDRLARVFALHDKRSGDARKIPVMRLTPAQ</sequence>
<dbReference type="InterPro" id="IPR012349">
    <property type="entry name" value="Split_barrel_FMN-bd"/>
</dbReference>
<comment type="caution">
    <text evidence="4">The sequence shown here is derived from an EMBL/GenBank/DDBJ whole genome shotgun (WGS) entry which is preliminary data.</text>
</comment>
<dbReference type="Proteomes" id="UP000093861">
    <property type="component" value="Unassembled WGS sequence"/>
</dbReference>
<comment type="catalytic activity">
    <reaction evidence="3">
        <text>oxidized coenzyme F420-(gamma-L-Glu)(n) + a quinol + H(+) = reduced coenzyme F420-(gamma-L-Glu)(n) + a quinone</text>
        <dbReference type="Rhea" id="RHEA:39663"/>
        <dbReference type="Rhea" id="RHEA-COMP:12939"/>
        <dbReference type="Rhea" id="RHEA-COMP:14378"/>
        <dbReference type="ChEBI" id="CHEBI:15378"/>
        <dbReference type="ChEBI" id="CHEBI:24646"/>
        <dbReference type="ChEBI" id="CHEBI:132124"/>
        <dbReference type="ChEBI" id="CHEBI:133980"/>
        <dbReference type="ChEBI" id="CHEBI:139511"/>
    </reaction>
</comment>
<dbReference type="RefSeq" id="WP_064952962.1">
    <property type="nucleotide sequence ID" value="NZ_LZJS01000118.1"/>
</dbReference>
<name>A0A1A2RZ03_9MYCO</name>
<dbReference type="AlphaFoldDB" id="A0A1A2RZ03"/>
<dbReference type="NCBIfam" id="TIGR00026">
    <property type="entry name" value="hi_GC_TIGR00026"/>
    <property type="match status" value="1"/>
</dbReference>